<dbReference type="PANTHER" id="PTHR30408:SF13">
    <property type="entry name" value="TYPE I RESTRICTION ENZYME HINDI SPECIFICITY SUBUNIT"/>
    <property type="match status" value="1"/>
</dbReference>
<evidence type="ECO:0000256" key="1">
    <source>
        <dbReference type="ARBA" id="ARBA00010923"/>
    </source>
</evidence>
<accession>A0ABS4GPV4</accession>
<comment type="caution">
    <text evidence="6">The sequence shown here is derived from an EMBL/GenBank/DDBJ whole genome shotgun (WGS) entry which is preliminary data.</text>
</comment>
<dbReference type="InterPro" id="IPR044946">
    <property type="entry name" value="Restrct_endonuc_typeI_TRD_sf"/>
</dbReference>
<sequence length="402" mass="46604">MNAPKLRFKDFNDEWKMTLLSNLMSFSNGINSDKDNYGHGRKFINVLDILNNNSIRYDDIIGSVSVSQKVQDSNKVEYGDLLFLRSSETREDVGKSSVYLDKNDFALFGGFVIRGKKQGEYHPYFLKLNLESPRIRHQIGSKAGGSTRFNVSQSILSSIEVSMASQNEQQKIAEFMDHFDQKTKLQQEKIELLKEQKKGYMKKVFSQELRFKDANEQDYPEWKKIKLGKLTKKTGKKNSEGIKYQVAAISNKKGFTLEGERNYSNADVDIKEYKLVHKDEFAYNPARINVGSFGFQNVADIAIVSSLYVIFRTLPTLSNAYLKAYMHSGYFNRDVIKNTEGSVREYLFYENFSNIKIPFPCLEEQEKIATFLLKLDSKIQLEEQKLESLQEQKNWFMQQMFI</sequence>
<feature type="domain" description="Type I restriction modification DNA specificity" evidence="5">
    <location>
        <begin position="226"/>
        <end position="390"/>
    </location>
</feature>
<feature type="coiled-coil region" evidence="4">
    <location>
        <begin position="372"/>
        <end position="399"/>
    </location>
</feature>
<dbReference type="PANTHER" id="PTHR30408">
    <property type="entry name" value="TYPE-1 RESTRICTION ENZYME ECOKI SPECIFICITY PROTEIN"/>
    <property type="match status" value="1"/>
</dbReference>
<gene>
    <name evidence="6" type="ORF">J2Z37_002301</name>
</gene>
<dbReference type="InterPro" id="IPR052021">
    <property type="entry name" value="Type-I_RS_S_subunit"/>
</dbReference>
<protein>
    <submittedName>
        <fullName evidence="6">Type I restriction enzyme S subunit</fullName>
        <ecNumber evidence="6">3.1.21.3</ecNumber>
    </submittedName>
</protein>
<evidence type="ECO:0000256" key="2">
    <source>
        <dbReference type="ARBA" id="ARBA00022747"/>
    </source>
</evidence>
<comment type="similarity">
    <text evidence="1">Belongs to the type-I restriction system S methylase family.</text>
</comment>
<proteinExistence type="inferred from homology"/>
<keyword evidence="2" id="KW-0680">Restriction system</keyword>
<evidence type="ECO:0000256" key="4">
    <source>
        <dbReference type="SAM" id="Coils"/>
    </source>
</evidence>
<dbReference type="EMBL" id="JAGGKT010000006">
    <property type="protein sequence ID" value="MBP1932300.1"/>
    <property type="molecule type" value="Genomic_DNA"/>
</dbReference>
<evidence type="ECO:0000256" key="3">
    <source>
        <dbReference type="ARBA" id="ARBA00023125"/>
    </source>
</evidence>
<keyword evidence="3" id="KW-0238">DNA-binding</keyword>
<dbReference type="InterPro" id="IPR000055">
    <property type="entry name" value="Restrct_endonuc_typeI_TRD"/>
</dbReference>
<dbReference type="SUPFAM" id="SSF116734">
    <property type="entry name" value="DNA methylase specificity domain"/>
    <property type="match status" value="2"/>
</dbReference>
<dbReference type="Pfam" id="PF01420">
    <property type="entry name" value="Methylase_S"/>
    <property type="match status" value="2"/>
</dbReference>
<dbReference type="RefSeq" id="WP_209810359.1">
    <property type="nucleotide sequence ID" value="NZ_JAGGKT010000006.1"/>
</dbReference>
<keyword evidence="7" id="KW-1185">Reference proteome</keyword>
<evidence type="ECO:0000313" key="6">
    <source>
        <dbReference type="EMBL" id="MBP1932300.1"/>
    </source>
</evidence>
<organism evidence="6 7">
    <name type="scientific">Ammoniphilus resinae</name>
    <dbReference type="NCBI Taxonomy" id="861532"/>
    <lineage>
        <taxon>Bacteria</taxon>
        <taxon>Bacillati</taxon>
        <taxon>Bacillota</taxon>
        <taxon>Bacilli</taxon>
        <taxon>Bacillales</taxon>
        <taxon>Paenibacillaceae</taxon>
        <taxon>Aneurinibacillus group</taxon>
        <taxon>Ammoniphilus</taxon>
    </lineage>
</organism>
<dbReference type="EC" id="3.1.21.3" evidence="6"/>
<reference evidence="6 7" key="1">
    <citation type="submission" date="2021-03" db="EMBL/GenBank/DDBJ databases">
        <title>Genomic Encyclopedia of Type Strains, Phase IV (KMG-IV): sequencing the most valuable type-strain genomes for metagenomic binning, comparative biology and taxonomic classification.</title>
        <authorList>
            <person name="Goeker M."/>
        </authorList>
    </citation>
    <scope>NUCLEOTIDE SEQUENCE [LARGE SCALE GENOMIC DNA]</scope>
    <source>
        <strain evidence="6 7">DSM 24738</strain>
    </source>
</reference>
<dbReference type="GO" id="GO:0009035">
    <property type="term" value="F:type I site-specific deoxyribonuclease activity"/>
    <property type="evidence" value="ECO:0007669"/>
    <property type="project" value="UniProtKB-EC"/>
</dbReference>
<evidence type="ECO:0000259" key="5">
    <source>
        <dbReference type="Pfam" id="PF01420"/>
    </source>
</evidence>
<feature type="domain" description="Type I restriction modification DNA specificity" evidence="5">
    <location>
        <begin position="42"/>
        <end position="194"/>
    </location>
</feature>
<name>A0ABS4GPV4_9BACL</name>
<dbReference type="Gene3D" id="3.90.220.20">
    <property type="entry name" value="DNA methylase specificity domains"/>
    <property type="match status" value="2"/>
</dbReference>
<keyword evidence="4" id="KW-0175">Coiled coil</keyword>
<dbReference type="Proteomes" id="UP001519343">
    <property type="component" value="Unassembled WGS sequence"/>
</dbReference>
<evidence type="ECO:0000313" key="7">
    <source>
        <dbReference type="Proteomes" id="UP001519343"/>
    </source>
</evidence>
<keyword evidence="6" id="KW-0378">Hydrolase</keyword>